<evidence type="ECO:0000313" key="13">
    <source>
        <dbReference type="Proteomes" id="UP000029733"/>
    </source>
</evidence>
<dbReference type="OrthoDB" id="9803224at2"/>
<dbReference type="AlphaFoldDB" id="A0A4U8TC44"/>
<comment type="catalytic activity">
    <reaction evidence="11">
        <text>2 [molybdopterin-synthase sulfur-carrier protein]-C-terminal-Gly-aminoethanethioate + cyclic pyranopterin phosphate + H2O = molybdopterin + 2 [molybdopterin-synthase sulfur-carrier protein]-C-terminal Gly-Gly + 2 H(+)</text>
        <dbReference type="Rhea" id="RHEA:26333"/>
        <dbReference type="Rhea" id="RHEA-COMP:12202"/>
        <dbReference type="Rhea" id="RHEA-COMP:19907"/>
        <dbReference type="ChEBI" id="CHEBI:15377"/>
        <dbReference type="ChEBI" id="CHEBI:15378"/>
        <dbReference type="ChEBI" id="CHEBI:58698"/>
        <dbReference type="ChEBI" id="CHEBI:59648"/>
        <dbReference type="ChEBI" id="CHEBI:90778"/>
        <dbReference type="ChEBI" id="CHEBI:232372"/>
        <dbReference type="EC" id="2.8.1.12"/>
    </reaction>
</comment>
<evidence type="ECO:0000256" key="3">
    <source>
        <dbReference type="ARBA" id="ARBA00011950"/>
    </source>
</evidence>
<dbReference type="GO" id="GO:0030366">
    <property type="term" value="F:molybdopterin synthase activity"/>
    <property type="evidence" value="ECO:0007669"/>
    <property type="project" value="UniProtKB-EC"/>
</dbReference>
<evidence type="ECO:0000256" key="1">
    <source>
        <dbReference type="ARBA" id="ARBA00005046"/>
    </source>
</evidence>
<accession>A0A4U8TC44</accession>
<comment type="pathway">
    <text evidence="1">Cofactor biosynthesis; molybdopterin biosynthesis.</text>
</comment>
<dbReference type="PANTHER" id="PTHR23404">
    <property type="entry name" value="MOLYBDOPTERIN SYNTHASE RELATED"/>
    <property type="match status" value="1"/>
</dbReference>
<protein>
    <recommendedName>
        <fullName evidence="4">Molybdopterin synthase catalytic subunit</fullName>
        <ecNumber evidence="3">2.8.1.12</ecNumber>
    </recommendedName>
    <alternativeName>
        <fullName evidence="9">MPT synthase subunit 2</fullName>
    </alternativeName>
    <alternativeName>
        <fullName evidence="7">Molybdenum cofactor biosynthesis protein E</fullName>
    </alternativeName>
    <alternativeName>
        <fullName evidence="8">Molybdopterin-converting factor large subunit</fullName>
    </alternativeName>
    <alternativeName>
        <fullName evidence="10">Molybdopterin-converting factor subunit 2</fullName>
    </alternativeName>
</protein>
<dbReference type="Proteomes" id="UP000029733">
    <property type="component" value="Unassembled WGS sequence"/>
</dbReference>
<dbReference type="Pfam" id="PF02391">
    <property type="entry name" value="MoaE"/>
    <property type="match status" value="1"/>
</dbReference>
<evidence type="ECO:0000256" key="8">
    <source>
        <dbReference type="ARBA" id="ARBA00030407"/>
    </source>
</evidence>
<evidence type="ECO:0000256" key="4">
    <source>
        <dbReference type="ARBA" id="ARBA00013858"/>
    </source>
</evidence>
<keyword evidence="13" id="KW-1185">Reference proteome</keyword>
<keyword evidence="5" id="KW-0501">Molybdenum cofactor biosynthesis</keyword>
<dbReference type="CDD" id="cd00756">
    <property type="entry name" value="MoaE"/>
    <property type="match status" value="1"/>
</dbReference>
<organism evidence="12 13">
    <name type="scientific">Helicobacter jaachi</name>
    <dbReference type="NCBI Taxonomy" id="1677920"/>
    <lineage>
        <taxon>Bacteria</taxon>
        <taxon>Pseudomonadati</taxon>
        <taxon>Campylobacterota</taxon>
        <taxon>Epsilonproteobacteria</taxon>
        <taxon>Campylobacterales</taxon>
        <taxon>Helicobacteraceae</taxon>
        <taxon>Helicobacter</taxon>
    </lineage>
</organism>
<dbReference type="Gene3D" id="3.90.1170.40">
    <property type="entry name" value="Molybdopterin biosynthesis MoaE subunit"/>
    <property type="match status" value="1"/>
</dbReference>
<evidence type="ECO:0000256" key="7">
    <source>
        <dbReference type="ARBA" id="ARBA00029745"/>
    </source>
</evidence>
<evidence type="ECO:0000313" key="12">
    <source>
        <dbReference type="EMBL" id="TLD96207.1"/>
    </source>
</evidence>
<dbReference type="UniPathway" id="UPA00344"/>
<evidence type="ECO:0000256" key="10">
    <source>
        <dbReference type="ARBA" id="ARBA00032474"/>
    </source>
</evidence>
<dbReference type="InterPro" id="IPR036563">
    <property type="entry name" value="MoaE_sf"/>
</dbReference>
<dbReference type="GO" id="GO:0006777">
    <property type="term" value="P:Mo-molybdopterin cofactor biosynthetic process"/>
    <property type="evidence" value="ECO:0007669"/>
    <property type="project" value="UniProtKB-KW"/>
</dbReference>
<dbReference type="RefSeq" id="WP_034355496.1">
    <property type="nucleotide sequence ID" value="NZ_JRPR02000005.1"/>
</dbReference>
<dbReference type="EMBL" id="JRPR02000005">
    <property type="protein sequence ID" value="TLD96207.1"/>
    <property type="molecule type" value="Genomic_DNA"/>
</dbReference>
<reference evidence="12 13" key="1">
    <citation type="journal article" date="2014" name="Genome Announc.">
        <title>Draft genome sequences of eight enterohepatic helicobacter species isolated from both laboratory and wild rodents.</title>
        <authorList>
            <person name="Sheh A."/>
            <person name="Shen Z."/>
            <person name="Fox J.G."/>
        </authorList>
    </citation>
    <scope>NUCLEOTIDE SEQUENCE [LARGE SCALE GENOMIC DNA]</scope>
    <source>
        <strain evidence="12 13">MIT 09-6949</strain>
    </source>
</reference>
<gene>
    <name evidence="12" type="ORF">LS71_006975</name>
</gene>
<dbReference type="EC" id="2.8.1.12" evidence="3"/>
<evidence type="ECO:0000256" key="11">
    <source>
        <dbReference type="ARBA" id="ARBA00049878"/>
    </source>
</evidence>
<dbReference type="InterPro" id="IPR003448">
    <property type="entry name" value="Mopterin_biosynth_MoaE"/>
</dbReference>
<comment type="similarity">
    <text evidence="2">Belongs to the MoaE family.</text>
</comment>
<evidence type="ECO:0000256" key="2">
    <source>
        <dbReference type="ARBA" id="ARBA00005426"/>
    </source>
</evidence>
<evidence type="ECO:0000256" key="6">
    <source>
        <dbReference type="ARBA" id="ARBA00026066"/>
    </source>
</evidence>
<comment type="caution">
    <text evidence="12">The sequence shown here is derived from an EMBL/GenBank/DDBJ whole genome shotgun (WGS) entry which is preliminary data.</text>
</comment>
<comment type="subunit">
    <text evidence="6">Heterotetramer of 2 MoaD subunits and 2 MoaE subunits. Also stable as homodimer. The enzyme changes between these two forms during catalysis.</text>
</comment>
<name>A0A4U8TC44_9HELI</name>
<dbReference type="SUPFAM" id="SSF54690">
    <property type="entry name" value="Molybdopterin synthase subunit MoaE"/>
    <property type="match status" value="1"/>
</dbReference>
<evidence type="ECO:0000256" key="9">
    <source>
        <dbReference type="ARBA" id="ARBA00030781"/>
    </source>
</evidence>
<evidence type="ECO:0000256" key="5">
    <source>
        <dbReference type="ARBA" id="ARBA00023150"/>
    </source>
</evidence>
<proteinExistence type="inferred from homology"/>
<sequence length="149" mass="16964">MLELFKGALPTHRIYAKWEDYARERNAGALCIFTGIVRAEHNISALSFDIYEPLLQKWFDTWQERANKDNVELYMAHSIGDVLCGQSSYMCGILSPNRRGALGLYEEFIEDFKANAPIWKYDVINNHRIYAKERSKALSGSGILGNGAK</sequence>
<dbReference type="STRING" id="1677920.LS71_06640"/>